<dbReference type="HOGENOM" id="CLU_3166049_0_0_5"/>
<evidence type="ECO:0000313" key="2">
    <source>
        <dbReference type="EMBL" id="ADG12044.1"/>
    </source>
</evidence>
<accession>D5VNH1</accession>
<dbReference type="RefSeq" id="WP_013080689.1">
    <property type="nucleotide sequence ID" value="NC_014100.1"/>
</dbReference>
<dbReference type="AlphaFoldDB" id="D5VNH1"/>
<keyword evidence="1" id="KW-0472">Membrane</keyword>
<evidence type="ECO:0000313" key="3">
    <source>
        <dbReference type="Proteomes" id="UP000002629"/>
    </source>
</evidence>
<dbReference type="KEGG" id="cse:Cseg_3621"/>
<keyword evidence="1" id="KW-1133">Transmembrane helix</keyword>
<evidence type="ECO:0000256" key="1">
    <source>
        <dbReference type="SAM" id="Phobius"/>
    </source>
</evidence>
<dbReference type="EMBL" id="CP002008">
    <property type="protein sequence ID" value="ADG12044.1"/>
    <property type="molecule type" value="Genomic_DNA"/>
</dbReference>
<reference evidence="3" key="1">
    <citation type="journal article" date="2011" name="J. Bacteriol.">
        <title>Genome sequences of eight morphologically diverse alphaproteobacteria.</title>
        <authorList>
            <consortium name="US DOE Joint Genome Institute"/>
            <person name="Brown P.J."/>
            <person name="Kysela D.T."/>
            <person name="Buechlein A."/>
            <person name="Hemmerich C."/>
            <person name="Brun Y.V."/>
        </authorList>
    </citation>
    <scope>NUCLEOTIDE SEQUENCE [LARGE SCALE GENOMIC DNA]</scope>
    <source>
        <strain evidence="3">ATCC 21756 / DSM 7131 / JCM 7823 / NBRC 15250 / LMG 17158 / TK0059</strain>
    </source>
</reference>
<feature type="transmembrane region" description="Helical" evidence="1">
    <location>
        <begin position="20"/>
        <end position="43"/>
    </location>
</feature>
<keyword evidence="1" id="KW-0812">Transmembrane</keyword>
<sequence length="47" mass="4966">MSDPTEPVHEDPKARRQGGVIVLIAAAFVLACVVSFLFVAVGFGHRG</sequence>
<proteinExistence type="predicted"/>
<name>D5VNH1_CAUST</name>
<protein>
    <submittedName>
        <fullName evidence="2">Uncharacterized protein</fullName>
    </submittedName>
</protein>
<organism evidence="2 3">
    <name type="scientific">Caulobacter segnis (strain ATCC 21756 / DSM 7131 / JCM 7823 / NBRC 15250 / LMG 17158 / TK0059)</name>
    <name type="common">Mycoplana segnis</name>
    <dbReference type="NCBI Taxonomy" id="509190"/>
    <lineage>
        <taxon>Bacteria</taxon>
        <taxon>Pseudomonadati</taxon>
        <taxon>Pseudomonadota</taxon>
        <taxon>Alphaproteobacteria</taxon>
        <taxon>Caulobacterales</taxon>
        <taxon>Caulobacteraceae</taxon>
        <taxon>Caulobacter</taxon>
    </lineage>
</organism>
<gene>
    <name evidence="2" type="ordered locus">Cseg_3621</name>
</gene>
<dbReference type="Proteomes" id="UP000002629">
    <property type="component" value="Chromosome"/>
</dbReference>